<keyword evidence="6" id="KW-0808">Transferase</keyword>
<keyword evidence="9" id="KW-0274">FAD</keyword>
<dbReference type="Pfam" id="PF00994">
    <property type="entry name" value="MoCF_biosynth"/>
    <property type="match status" value="1"/>
</dbReference>
<evidence type="ECO:0000256" key="10">
    <source>
        <dbReference type="ARBA" id="ARBA00022840"/>
    </source>
</evidence>
<dbReference type="Pfam" id="PF01507">
    <property type="entry name" value="PAPS_reduct"/>
    <property type="match status" value="2"/>
</dbReference>
<comment type="catalytic activity">
    <reaction evidence="13">
        <text>FMN + ATP + H(+) = FAD + diphosphate</text>
        <dbReference type="Rhea" id="RHEA:17237"/>
        <dbReference type="ChEBI" id="CHEBI:15378"/>
        <dbReference type="ChEBI" id="CHEBI:30616"/>
        <dbReference type="ChEBI" id="CHEBI:33019"/>
        <dbReference type="ChEBI" id="CHEBI:57692"/>
        <dbReference type="ChEBI" id="CHEBI:58210"/>
        <dbReference type="EC" id="2.7.7.2"/>
    </reaction>
</comment>
<dbReference type="EMBL" id="JBBCAQ010000023">
    <property type="protein sequence ID" value="KAK7588111.1"/>
    <property type="molecule type" value="Genomic_DNA"/>
</dbReference>
<evidence type="ECO:0000313" key="16">
    <source>
        <dbReference type="Proteomes" id="UP001367676"/>
    </source>
</evidence>
<evidence type="ECO:0000256" key="13">
    <source>
        <dbReference type="ARBA" id="ARBA00049494"/>
    </source>
</evidence>
<proteinExistence type="inferred from homology"/>
<evidence type="ECO:0000313" key="15">
    <source>
        <dbReference type="EMBL" id="KAK7588111.1"/>
    </source>
</evidence>
<dbReference type="InterPro" id="IPR001453">
    <property type="entry name" value="MoaB/Mog_dom"/>
</dbReference>
<protein>
    <recommendedName>
        <fullName evidence="3">FAD synthase</fullName>
        <ecNumber evidence="3">2.7.7.2</ecNumber>
    </recommendedName>
    <alternativeName>
        <fullName evidence="11">FAD pyrophosphorylase</fullName>
    </alternativeName>
    <alternativeName>
        <fullName evidence="12">FMN adenylyltransferase</fullName>
    </alternativeName>
</protein>
<keyword evidence="10" id="KW-0067">ATP-binding</keyword>
<keyword evidence="7" id="KW-0548">Nucleotidyltransferase</keyword>
<keyword evidence="4" id="KW-0285">Flavoprotein</keyword>
<evidence type="ECO:0000256" key="8">
    <source>
        <dbReference type="ARBA" id="ARBA00022741"/>
    </source>
</evidence>
<evidence type="ECO:0000256" key="6">
    <source>
        <dbReference type="ARBA" id="ARBA00022679"/>
    </source>
</evidence>
<evidence type="ECO:0000256" key="3">
    <source>
        <dbReference type="ARBA" id="ARBA00012393"/>
    </source>
</evidence>
<keyword evidence="16" id="KW-1185">Reference proteome</keyword>
<dbReference type="Proteomes" id="UP001367676">
    <property type="component" value="Unassembled WGS sequence"/>
</dbReference>
<comment type="similarity">
    <text evidence="2">In the N-terminal section; belongs to the MoaB/Mog family.</text>
</comment>
<dbReference type="InterPro" id="IPR056596">
    <property type="entry name" value="FLAD1_M"/>
</dbReference>
<evidence type="ECO:0000259" key="14">
    <source>
        <dbReference type="SMART" id="SM00852"/>
    </source>
</evidence>
<sequence>MLTAGIIIIGDEILNGRVTDSISSFLCQRFHTIGVRTKRIGVIADDIDAIASDVKSFSESFDIVVTTGGVGPTHDDVTYEAVARAFGTALRVDDQMKKLFAWYMMDGDPSAEKLITIPSIAEVLVVDLEVLLGPSNKYPVVKTKNVFNFPGIPSYTKALFAAMEQKYFQDSSNFFLSRDIYLSVGEILVLPALNAIVSEYQNRVSFGSYPLIDDHRDERYVTKIYIESSSLTDCLNAETALLRRLPPQWYVPARRQKPNLDLIGKLMQTDCELASVMKSSFQIIKQCFEEYDSSEMFLCFNGGKDCTVLLTLVYYFWKSKKIRFPLQLLYFHDPDSFPEVDSFITEVTTNYHVDLETLPVPMKASLIEFLQKEKTKKVCFLGQRNSDPRSKNLKPVQETDSDWPKLIRIFPILDWSYKNIWDFIRCANIPYCSLYDRGFTSLGTKKNTGVNPALKIMDSVKEDCYLPAFLLSDEDCEREGRFELDSGAGSGTHQ</sequence>
<dbReference type="CDD" id="cd23948">
    <property type="entry name" value="FAD_synthase"/>
    <property type="match status" value="1"/>
</dbReference>
<dbReference type="GO" id="GO:0006747">
    <property type="term" value="P:FAD biosynthetic process"/>
    <property type="evidence" value="ECO:0007669"/>
    <property type="project" value="TreeGrafter"/>
</dbReference>
<evidence type="ECO:0000256" key="7">
    <source>
        <dbReference type="ARBA" id="ARBA00022695"/>
    </source>
</evidence>
<dbReference type="Gene3D" id="3.40.980.10">
    <property type="entry name" value="MoaB/Mog-like domain"/>
    <property type="match status" value="1"/>
</dbReference>
<evidence type="ECO:0000256" key="1">
    <source>
        <dbReference type="ARBA" id="ARBA00004726"/>
    </source>
</evidence>
<reference evidence="15 16" key="1">
    <citation type="submission" date="2024-03" db="EMBL/GenBank/DDBJ databases">
        <title>Adaptation during the transition from Ophiocordyceps entomopathogen to insect associate is accompanied by gene loss and intensified selection.</title>
        <authorList>
            <person name="Ward C.M."/>
            <person name="Onetto C.A."/>
            <person name="Borneman A.R."/>
        </authorList>
    </citation>
    <scope>NUCLEOTIDE SEQUENCE [LARGE SCALE GENOMIC DNA]</scope>
    <source>
        <strain evidence="15">AWRI1</strain>
        <tissue evidence="15">Single Adult Female</tissue>
    </source>
</reference>
<evidence type="ECO:0000256" key="2">
    <source>
        <dbReference type="ARBA" id="ARBA00007589"/>
    </source>
</evidence>
<name>A0AAN9Y3I4_9HEMI</name>
<dbReference type="Gene3D" id="3.40.50.620">
    <property type="entry name" value="HUPs"/>
    <property type="match status" value="1"/>
</dbReference>
<dbReference type="InterPro" id="IPR036425">
    <property type="entry name" value="MoaB/Mog-like_dom_sf"/>
</dbReference>
<evidence type="ECO:0000256" key="9">
    <source>
        <dbReference type="ARBA" id="ARBA00022827"/>
    </source>
</evidence>
<dbReference type="AlphaFoldDB" id="A0AAN9Y3I4"/>
<feature type="domain" description="MoaB/Mog" evidence="14">
    <location>
        <begin position="5"/>
        <end position="170"/>
    </location>
</feature>
<keyword evidence="8" id="KW-0547">Nucleotide-binding</keyword>
<evidence type="ECO:0000256" key="5">
    <source>
        <dbReference type="ARBA" id="ARBA00022643"/>
    </source>
</evidence>
<dbReference type="Pfam" id="PF24102">
    <property type="entry name" value="FLAD1_M"/>
    <property type="match status" value="1"/>
</dbReference>
<comment type="pathway">
    <text evidence="1">Cofactor biosynthesis; FAD biosynthesis; FAD from FMN: step 1/1.</text>
</comment>
<comment type="caution">
    <text evidence="15">The sequence shown here is derived from an EMBL/GenBank/DDBJ whole genome shotgun (WGS) entry which is preliminary data.</text>
</comment>
<dbReference type="InterPro" id="IPR014729">
    <property type="entry name" value="Rossmann-like_a/b/a_fold"/>
</dbReference>
<evidence type="ECO:0000256" key="12">
    <source>
        <dbReference type="ARBA" id="ARBA00031871"/>
    </source>
</evidence>
<evidence type="ECO:0000256" key="11">
    <source>
        <dbReference type="ARBA" id="ARBA00031145"/>
    </source>
</evidence>
<organism evidence="15 16">
    <name type="scientific">Parthenolecanium corni</name>
    <dbReference type="NCBI Taxonomy" id="536013"/>
    <lineage>
        <taxon>Eukaryota</taxon>
        <taxon>Metazoa</taxon>
        <taxon>Ecdysozoa</taxon>
        <taxon>Arthropoda</taxon>
        <taxon>Hexapoda</taxon>
        <taxon>Insecta</taxon>
        <taxon>Pterygota</taxon>
        <taxon>Neoptera</taxon>
        <taxon>Paraneoptera</taxon>
        <taxon>Hemiptera</taxon>
        <taxon>Sternorrhyncha</taxon>
        <taxon>Coccoidea</taxon>
        <taxon>Coccidae</taxon>
        <taxon>Parthenolecanium</taxon>
    </lineage>
</organism>
<dbReference type="SMART" id="SM00852">
    <property type="entry name" value="MoCF_biosynth"/>
    <property type="match status" value="1"/>
</dbReference>
<dbReference type="GO" id="GO:0003919">
    <property type="term" value="F:FMN adenylyltransferase activity"/>
    <property type="evidence" value="ECO:0007669"/>
    <property type="project" value="UniProtKB-EC"/>
</dbReference>
<dbReference type="PANTHER" id="PTHR23293">
    <property type="entry name" value="FAD SYNTHETASE-RELATED FMN ADENYLYLTRANSFERASE"/>
    <property type="match status" value="1"/>
</dbReference>
<gene>
    <name evidence="15" type="ORF">V9T40_005356</name>
</gene>
<dbReference type="SUPFAM" id="SSF52402">
    <property type="entry name" value="Adenine nucleotide alpha hydrolases-like"/>
    <property type="match status" value="1"/>
</dbReference>
<dbReference type="GO" id="GO:0005524">
    <property type="term" value="F:ATP binding"/>
    <property type="evidence" value="ECO:0007669"/>
    <property type="project" value="UniProtKB-KW"/>
</dbReference>
<accession>A0AAN9Y3I4</accession>
<dbReference type="InterPro" id="IPR002500">
    <property type="entry name" value="PAPS_reduct_dom"/>
</dbReference>
<dbReference type="EC" id="2.7.7.2" evidence="3"/>
<dbReference type="SUPFAM" id="SSF53218">
    <property type="entry name" value="Molybdenum cofactor biosynthesis proteins"/>
    <property type="match status" value="1"/>
</dbReference>
<evidence type="ECO:0000256" key="4">
    <source>
        <dbReference type="ARBA" id="ARBA00022630"/>
    </source>
</evidence>
<dbReference type="PANTHER" id="PTHR23293:SF9">
    <property type="entry name" value="FAD SYNTHASE"/>
    <property type="match status" value="1"/>
</dbReference>
<keyword evidence="5" id="KW-0288">FMN</keyword>